<organism evidence="1 2">
    <name type="scientific">Trichuris muris</name>
    <name type="common">Mouse whipworm</name>
    <dbReference type="NCBI Taxonomy" id="70415"/>
    <lineage>
        <taxon>Eukaryota</taxon>
        <taxon>Metazoa</taxon>
        <taxon>Ecdysozoa</taxon>
        <taxon>Nematoda</taxon>
        <taxon>Enoplea</taxon>
        <taxon>Dorylaimia</taxon>
        <taxon>Trichinellida</taxon>
        <taxon>Trichuridae</taxon>
        <taxon>Trichuris</taxon>
    </lineage>
</organism>
<evidence type="ECO:0000313" key="2">
    <source>
        <dbReference type="WBParaSite" id="TMUE_1000005619.1"/>
    </source>
</evidence>
<sequence>MSRAEWPCDNWIAYDDEGRGAGGARRFRSYAVPTDGHGQPTELSPNLEDFKSGISKRGARAFGCPSLSTRPGAQLSLVGLLYLHGEGAAIFEATAGTHTARLRDDTRSPDASAHPCPSVVDVGRVWLQLEARATECMPALHRGRQRRSMRKLGSLRGEREGERIEFLPTVFRVDNALV</sequence>
<proteinExistence type="predicted"/>
<name>A0A5S6QEL6_TRIMR</name>
<evidence type="ECO:0000313" key="1">
    <source>
        <dbReference type="Proteomes" id="UP000046395"/>
    </source>
</evidence>
<dbReference type="WBParaSite" id="TMUE_1000005619.1">
    <property type="protein sequence ID" value="TMUE_1000005619.1"/>
    <property type="gene ID" value="WBGene00299329"/>
</dbReference>
<keyword evidence="1" id="KW-1185">Reference proteome</keyword>
<protein>
    <submittedName>
        <fullName evidence="2">Uncharacterized protein</fullName>
    </submittedName>
</protein>
<accession>A0A5S6QEL6</accession>
<reference evidence="2" key="1">
    <citation type="submission" date="2019-12" db="UniProtKB">
        <authorList>
            <consortium name="WormBaseParasite"/>
        </authorList>
    </citation>
    <scope>IDENTIFICATION</scope>
</reference>
<dbReference type="Proteomes" id="UP000046395">
    <property type="component" value="Unassembled WGS sequence"/>
</dbReference>
<dbReference type="AlphaFoldDB" id="A0A5S6QEL6"/>